<protein>
    <submittedName>
        <fullName evidence="3">Uncharacterized protein</fullName>
    </submittedName>
</protein>
<dbReference type="AlphaFoldDB" id="A0A0L0CF71"/>
<keyword evidence="2" id="KW-0732">Signal</keyword>
<feature type="signal peptide" evidence="2">
    <location>
        <begin position="1"/>
        <end position="24"/>
    </location>
</feature>
<organism evidence="3 4">
    <name type="scientific">Lucilia cuprina</name>
    <name type="common">Green bottle fly</name>
    <name type="synonym">Australian sheep blowfly</name>
    <dbReference type="NCBI Taxonomy" id="7375"/>
    <lineage>
        <taxon>Eukaryota</taxon>
        <taxon>Metazoa</taxon>
        <taxon>Ecdysozoa</taxon>
        <taxon>Arthropoda</taxon>
        <taxon>Hexapoda</taxon>
        <taxon>Insecta</taxon>
        <taxon>Pterygota</taxon>
        <taxon>Neoptera</taxon>
        <taxon>Endopterygota</taxon>
        <taxon>Diptera</taxon>
        <taxon>Brachycera</taxon>
        <taxon>Muscomorpha</taxon>
        <taxon>Oestroidea</taxon>
        <taxon>Calliphoridae</taxon>
        <taxon>Luciliinae</taxon>
        <taxon>Lucilia</taxon>
    </lineage>
</organism>
<evidence type="ECO:0000313" key="3">
    <source>
        <dbReference type="EMBL" id="KNC31063.1"/>
    </source>
</evidence>
<accession>A0A0L0CF71</accession>
<dbReference type="OMA" id="APHMANP"/>
<evidence type="ECO:0000313" key="4">
    <source>
        <dbReference type="Proteomes" id="UP000037069"/>
    </source>
</evidence>
<dbReference type="Proteomes" id="UP000037069">
    <property type="component" value="Unassembled WGS sequence"/>
</dbReference>
<proteinExistence type="predicted"/>
<feature type="chain" id="PRO_5005535987" evidence="2">
    <location>
        <begin position="25"/>
        <end position="302"/>
    </location>
</feature>
<keyword evidence="4" id="KW-1185">Reference proteome</keyword>
<evidence type="ECO:0000256" key="1">
    <source>
        <dbReference type="SAM" id="MobiDB-lite"/>
    </source>
</evidence>
<evidence type="ECO:0000256" key="2">
    <source>
        <dbReference type="SAM" id="SignalP"/>
    </source>
</evidence>
<name>A0A0L0CF71_LUCCU</name>
<dbReference type="EMBL" id="JRES01000453">
    <property type="protein sequence ID" value="KNC31063.1"/>
    <property type="molecule type" value="Genomic_DNA"/>
</dbReference>
<dbReference type="OrthoDB" id="7971961at2759"/>
<sequence>MELSIFKIFLVSLIIFNSLQISFCAPSKNQERSLADNYTVLTDDVKWFFRGVSNIAGTVEQMLPNVTANDVKTRTFSENTRVTFLLGLRHLLVGIREISMTFEQSFKTDHIKQLHQLKNATNFVNEIVSAMKMWFSQLRALVVHLVHLYNRYIPEVLFGKCIGNYLITQYPDRSYYEYPFIILSEMYASVMTTTTPSNNTESTTELPTFDGDLNMEQNEISHSDIDDYKTSSYGSKTSRQLASPSTEAPSNSESFFDFSSVLNENKDKIIENAVNQQSWQICLKLYTAESISRSLKSYFLGL</sequence>
<comment type="caution">
    <text evidence="3">The sequence shown here is derived from an EMBL/GenBank/DDBJ whole genome shotgun (WGS) entry which is preliminary data.</text>
</comment>
<feature type="compositionally biased region" description="Polar residues" evidence="1">
    <location>
        <begin position="230"/>
        <end position="252"/>
    </location>
</feature>
<gene>
    <name evidence="3" type="ORF">FF38_09937</name>
</gene>
<reference evidence="3 4" key="1">
    <citation type="journal article" date="2015" name="Nat. Commun.">
        <title>Lucilia cuprina genome unlocks parasitic fly biology to underpin future interventions.</title>
        <authorList>
            <person name="Anstead C.A."/>
            <person name="Korhonen P.K."/>
            <person name="Young N.D."/>
            <person name="Hall R.S."/>
            <person name="Jex A.R."/>
            <person name="Murali S.C."/>
            <person name="Hughes D.S."/>
            <person name="Lee S.F."/>
            <person name="Perry T."/>
            <person name="Stroehlein A.J."/>
            <person name="Ansell B.R."/>
            <person name="Breugelmans B."/>
            <person name="Hofmann A."/>
            <person name="Qu J."/>
            <person name="Dugan S."/>
            <person name="Lee S.L."/>
            <person name="Chao H."/>
            <person name="Dinh H."/>
            <person name="Han Y."/>
            <person name="Doddapaneni H.V."/>
            <person name="Worley K.C."/>
            <person name="Muzny D.M."/>
            <person name="Ioannidis P."/>
            <person name="Waterhouse R.M."/>
            <person name="Zdobnov E.M."/>
            <person name="James P.J."/>
            <person name="Bagnall N.H."/>
            <person name="Kotze A.C."/>
            <person name="Gibbs R.A."/>
            <person name="Richards S."/>
            <person name="Batterham P."/>
            <person name="Gasser R.B."/>
        </authorList>
    </citation>
    <scope>NUCLEOTIDE SEQUENCE [LARGE SCALE GENOMIC DNA]</scope>
    <source>
        <strain evidence="3 4">LS</strain>
        <tissue evidence="3">Full body</tissue>
    </source>
</reference>
<feature type="region of interest" description="Disordered" evidence="1">
    <location>
        <begin position="225"/>
        <end position="252"/>
    </location>
</feature>